<feature type="chain" id="PRO_5038114957" evidence="2">
    <location>
        <begin position="21"/>
        <end position="327"/>
    </location>
</feature>
<feature type="signal peptide" evidence="2">
    <location>
        <begin position="1"/>
        <end position="20"/>
    </location>
</feature>
<protein>
    <submittedName>
        <fullName evidence="3">ABC transporter substrate-binding protein</fullName>
    </submittedName>
</protein>
<evidence type="ECO:0000313" key="4">
    <source>
        <dbReference type="Proteomes" id="UP000608345"/>
    </source>
</evidence>
<evidence type="ECO:0000256" key="2">
    <source>
        <dbReference type="SAM" id="SignalP"/>
    </source>
</evidence>
<sequence length="327" mass="34537">MFISKKMLVLLGLASCITLASPGTIQANTSQYPQKPISLVIAFPAGTTSDSIGRIFASELGNALGQTVVVENKPGGNATIGAKYVVNAKPDGHTLFLTTNTPISAAPWLLKNVGYDPIKDFTPIGRIGNLPFVLVANNNVPVSKVQDLVNMAKKDPGKVTYASGNATGILAGATFAKRAGIDMLHVPYKGSPNALTDLMGGRVDVMFNDLASSLPYIQSGKIKAMAVASAKPSAIAPELESMETAGINNFDLSAWMGFFGPANMDPAIVERLNAEINKIIANPEVYKKLSDMGFDAFGSKPDEFGQFVAAQLDVWGDMIKEAGIEPQ</sequence>
<accession>A0A918MZK4</accession>
<keyword evidence="2" id="KW-0732">Signal</keyword>
<reference evidence="3" key="1">
    <citation type="journal article" date="2014" name="Int. J. Syst. Evol. Microbiol.">
        <title>Complete genome sequence of Corynebacterium casei LMG S-19264T (=DSM 44701T), isolated from a smear-ripened cheese.</title>
        <authorList>
            <consortium name="US DOE Joint Genome Institute (JGI-PGF)"/>
            <person name="Walter F."/>
            <person name="Albersmeier A."/>
            <person name="Kalinowski J."/>
            <person name="Ruckert C."/>
        </authorList>
    </citation>
    <scope>NUCLEOTIDE SEQUENCE</scope>
    <source>
        <strain evidence="3">KCTC 23732</strain>
    </source>
</reference>
<dbReference type="RefSeq" id="WP_189384806.1">
    <property type="nucleotide sequence ID" value="NZ_BAABFY010000003.1"/>
</dbReference>
<comment type="caution">
    <text evidence="3">The sequence shown here is derived from an EMBL/GenBank/DDBJ whole genome shotgun (WGS) entry which is preliminary data.</text>
</comment>
<dbReference type="PANTHER" id="PTHR42928:SF5">
    <property type="entry name" value="BLR1237 PROTEIN"/>
    <property type="match status" value="1"/>
</dbReference>
<dbReference type="PANTHER" id="PTHR42928">
    <property type="entry name" value="TRICARBOXYLATE-BINDING PROTEIN"/>
    <property type="match status" value="1"/>
</dbReference>
<evidence type="ECO:0000313" key="3">
    <source>
        <dbReference type="EMBL" id="GGW85460.1"/>
    </source>
</evidence>
<dbReference type="InterPro" id="IPR005064">
    <property type="entry name" value="BUG"/>
</dbReference>
<dbReference type="EMBL" id="BMYS01000008">
    <property type="protein sequence ID" value="GGW85460.1"/>
    <property type="molecule type" value="Genomic_DNA"/>
</dbReference>
<dbReference type="AlphaFoldDB" id="A0A918MZK4"/>
<keyword evidence="4" id="KW-1185">Reference proteome</keyword>
<dbReference type="Pfam" id="PF03401">
    <property type="entry name" value="TctC"/>
    <property type="match status" value="1"/>
</dbReference>
<dbReference type="SUPFAM" id="SSF53850">
    <property type="entry name" value="Periplasmic binding protein-like II"/>
    <property type="match status" value="1"/>
</dbReference>
<gene>
    <name evidence="3" type="ORF">GCM10011450_14280</name>
</gene>
<dbReference type="Gene3D" id="3.40.190.150">
    <property type="entry name" value="Bordetella uptake gene, domain 1"/>
    <property type="match status" value="1"/>
</dbReference>
<dbReference type="CDD" id="cd07012">
    <property type="entry name" value="PBP2_Bug_TTT"/>
    <property type="match status" value="1"/>
</dbReference>
<comment type="similarity">
    <text evidence="1">Belongs to the UPF0065 (bug) family.</text>
</comment>
<dbReference type="Gene3D" id="3.40.190.10">
    <property type="entry name" value="Periplasmic binding protein-like II"/>
    <property type="match status" value="1"/>
</dbReference>
<name>A0A918MZK4_9BURK</name>
<dbReference type="InterPro" id="IPR042100">
    <property type="entry name" value="Bug_dom1"/>
</dbReference>
<evidence type="ECO:0000256" key="1">
    <source>
        <dbReference type="ARBA" id="ARBA00006987"/>
    </source>
</evidence>
<dbReference type="PIRSF" id="PIRSF017082">
    <property type="entry name" value="YflP"/>
    <property type="match status" value="1"/>
</dbReference>
<proteinExistence type="inferred from homology"/>
<dbReference type="Proteomes" id="UP000608345">
    <property type="component" value="Unassembled WGS sequence"/>
</dbReference>
<organism evidence="3 4">
    <name type="scientific">Advenella faeciporci</name>
    <dbReference type="NCBI Taxonomy" id="797535"/>
    <lineage>
        <taxon>Bacteria</taxon>
        <taxon>Pseudomonadati</taxon>
        <taxon>Pseudomonadota</taxon>
        <taxon>Betaproteobacteria</taxon>
        <taxon>Burkholderiales</taxon>
        <taxon>Alcaligenaceae</taxon>
    </lineage>
</organism>
<reference evidence="3" key="2">
    <citation type="submission" date="2020-09" db="EMBL/GenBank/DDBJ databases">
        <authorList>
            <person name="Sun Q."/>
            <person name="Kim S."/>
        </authorList>
    </citation>
    <scope>NUCLEOTIDE SEQUENCE</scope>
    <source>
        <strain evidence="3">KCTC 23732</strain>
    </source>
</reference>